<feature type="region of interest" description="Disordered" evidence="1">
    <location>
        <begin position="1"/>
        <end position="50"/>
    </location>
</feature>
<reference evidence="2" key="1">
    <citation type="submission" date="2021-01" db="EMBL/GenBank/DDBJ databases">
        <authorList>
            <person name="Corre E."/>
            <person name="Pelletier E."/>
            <person name="Niang G."/>
            <person name="Scheremetjew M."/>
            <person name="Finn R."/>
            <person name="Kale V."/>
            <person name="Holt S."/>
            <person name="Cochrane G."/>
            <person name="Meng A."/>
            <person name="Brown T."/>
            <person name="Cohen L."/>
        </authorList>
    </citation>
    <scope>NUCLEOTIDE SEQUENCE</scope>
    <source>
        <strain evidence="2">UIO037</strain>
    </source>
</reference>
<organism evidence="2">
    <name type="scientific">Prymnesium polylepis</name>
    <dbReference type="NCBI Taxonomy" id="72548"/>
    <lineage>
        <taxon>Eukaryota</taxon>
        <taxon>Haptista</taxon>
        <taxon>Haptophyta</taxon>
        <taxon>Prymnesiophyceae</taxon>
        <taxon>Prymnesiales</taxon>
        <taxon>Prymnesiaceae</taxon>
        <taxon>Prymnesium</taxon>
    </lineage>
</organism>
<feature type="compositionally biased region" description="Basic and acidic residues" evidence="1">
    <location>
        <begin position="26"/>
        <end position="36"/>
    </location>
</feature>
<name>A0A6V4AJ82_9EUKA</name>
<dbReference type="AlphaFoldDB" id="A0A6V4AJ82"/>
<evidence type="ECO:0000313" key="2">
    <source>
        <dbReference type="EMBL" id="CAE2207596.1"/>
    </source>
</evidence>
<proteinExistence type="predicted"/>
<gene>
    <name evidence="2" type="ORF">CPOL0286_LOCUS5753</name>
</gene>
<dbReference type="EMBL" id="HBKO01012919">
    <property type="protein sequence ID" value="CAE2207596.1"/>
    <property type="molecule type" value="Transcribed_RNA"/>
</dbReference>
<protein>
    <submittedName>
        <fullName evidence="2">Uncharacterized protein</fullName>
    </submittedName>
</protein>
<evidence type="ECO:0000256" key="1">
    <source>
        <dbReference type="SAM" id="MobiDB-lite"/>
    </source>
</evidence>
<sequence>MVDPDATRDPSPQSFDNDMSGWKPDQGVKDIPEGKALHAGNFESTDTPDFFRDDDYGKDIDVMDGVMGSSLQNAKKPRNNNPGVEGALDVNPDITVWEEEGYDMSAIDFGLTSDIKMTDLDFDMVVDSTMKKSIVIDVRPMMMTYEKFYCGFTSDSHPSFSCSPDQGKMENRNGPPTQITVTCNPQGKSGELTGTLCFILPEEKAFSTYYGITAKAI</sequence>
<accession>A0A6V4AJ82</accession>